<dbReference type="RefSeq" id="WP_165016756.1">
    <property type="nucleotide sequence ID" value="NZ_JAALDL010000014.1"/>
</dbReference>
<evidence type="ECO:0000313" key="2">
    <source>
        <dbReference type="Proteomes" id="UP000473008"/>
    </source>
</evidence>
<accession>A0A6M1RN70</accession>
<dbReference type="EMBL" id="JAALDL010000014">
    <property type="protein sequence ID" value="NGN99368.1"/>
    <property type="molecule type" value="Genomic_DNA"/>
</dbReference>
<dbReference type="Proteomes" id="UP000473008">
    <property type="component" value="Unassembled WGS sequence"/>
</dbReference>
<sequence length="270" mass="31731">MNSVFKYTDYRPEFFDNFFLKVSRFGEFNDPFEMVMGNYLSSLDKDEHDHMMSFSSSLSDPASYYDYAWDAQCGVRATVGVLCFASVEDNLLMWAHYANNHAGICIEFDKATDFFNGKYKNATTFLGERIDDHYQNIGELREVNYTIERPTYIEPSELERDTESWFVKSPEWEYEQEQRLLLPLDLAEYIPNVDFPFFSVDPTMIKSIILGCQMPVSKKKEVVEQCAKFGIKVREAFVHSHQFKLDIVDYNESNQSKYHNMFNLNRVTSW</sequence>
<name>A0A6M1RN70_9GAMM</name>
<keyword evidence="2" id="KW-1185">Reference proteome</keyword>
<protein>
    <submittedName>
        <fullName evidence="1">DUF2971 domain-containing protein</fullName>
    </submittedName>
</protein>
<reference evidence="1 2" key="1">
    <citation type="submission" date="2020-02" db="EMBL/GenBank/DDBJ databases">
        <title>The draft genome of Grimontia sedimenta sp. nov., isolated from benthic sediments near coral reefs south of Kuwait.</title>
        <authorList>
            <person name="Mahmoud H.M."/>
            <person name="Jose L."/>
            <person name="Eapen S."/>
        </authorList>
    </citation>
    <scope>NUCLEOTIDE SEQUENCE [LARGE SCALE GENOMIC DNA]</scope>
    <source>
        <strain evidence="1 2">S25</strain>
    </source>
</reference>
<dbReference type="InterPro" id="IPR021352">
    <property type="entry name" value="DUF2971"/>
</dbReference>
<dbReference type="Pfam" id="PF11185">
    <property type="entry name" value="DUF2971"/>
    <property type="match status" value="1"/>
</dbReference>
<comment type="caution">
    <text evidence="1">The sequence shown here is derived from an EMBL/GenBank/DDBJ whole genome shotgun (WGS) entry which is preliminary data.</text>
</comment>
<gene>
    <name evidence="1" type="ORF">G5S52_17455</name>
</gene>
<evidence type="ECO:0000313" key="1">
    <source>
        <dbReference type="EMBL" id="NGN99368.1"/>
    </source>
</evidence>
<organism evidence="1 2">
    <name type="scientific">Grimontia sedimenti</name>
    <dbReference type="NCBI Taxonomy" id="2711294"/>
    <lineage>
        <taxon>Bacteria</taxon>
        <taxon>Pseudomonadati</taxon>
        <taxon>Pseudomonadota</taxon>
        <taxon>Gammaproteobacteria</taxon>
        <taxon>Vibrionales</taxon>
        <taxon>Vibrionaceae</taxon>
        <taxon>Grimontia</taxon>
    </lineage>
</organism>
<proteinExistence type="predicted"/>
<dbReference type="AlphaFoldDB" id="A0A6M1RN70"/>